<dbReference type="HOGENOM" id="CLU_090704_1_0_1"/>
<name>J3PDX5_GAET3</name>
<reference evidence="2" key="2">
    <citation type="submission" date="2010-07" db="EMBL/GenBank/DDBJ databases">
        <authorList>
            <consortium name="The Broad Institute Genome Sequencing Platform"/>
            <consortium name="Broad Institute Genome Sequencing Center for Infectious Disease"/>
            <person name="Ma L.-J."/>
            <person name="Dead R."/>
            <person name="Young S."/>
            <person name="Zeng Q."/>
            <person name="Koehrsen M."/>
            <person name="Alvarado L."/>
            <person name="Berlin A."/>
            <person name="Chapman S.B."/>
            <person name="Chen Z."/>
            <person name="Freedman E."/>
            <person name="Gellesch M."/>
            <person name="Goldberg J."/>
            <person name="Griggs A."/>
            <person name="Gujja S."/>
            <person name="Heilman E.R."/>
            <person name="Heiman D."/>
            <person name="Hepburn T."/>
            <person name="Howarth C."/>
            <person name="Jen D."/>
            <person name="Larson L."/>
            <person name="Mehta T."/>
            <person name="Neiman D."/>
            <person name="Pearson M."/>
            <person name="Roberts A."/>
            <person name="Saif S."/>
            <person name="Shea T."/>
            <person name="Shenoy N."/>
            <person name="Sisk P."/>
            <person name="Stolte C."/>
            <person name="Sykes S."/>
            <person name="Walk T."/>
            <person name="White J."/>
            <person name="Yandava C."/>
            <person name="Haas B."/>
            <person name="Nusbaum C."/>
            <person name="Birren B."/>
        </authorList>
    </citation>
    <scope>NUCLEOTIDE SEQUENCE</scope>
    <source>
        <strain evidence="2">R3-111a-1</strain>
    </source>
</reference>
<keyword evidence="4" id="KW-1185">Reference proteome</keyword>
<dbReference type="AlphaFoldDB" id="J3PDX5"/>
<keyword evidence="1" id="KW-0732">Signal</keyword>
<dbReference type="EMBL" id="GL385401">
    <property type="protein sequence ID" value="EJT70675.1"/>
    <property type="molecule type" value="Genomic_DNA"/>
</dbReference>
<reference evidence="2" key="3">
    <citation type="submission" date="2010-09" db="EMBL/GenBank/DDBJ databases">
        <title>Annotation of Gaeumannomyces graminis var. tritici R3-111a-1.</title>
        <authorList>
            <consortium name="The Broad Institute Genome Sequencing Platform"/>
            <person name="Ma L.-J."/>
            <person name="Dead R."/>
            <person name="Young S.K."/>
            <person name="Zeng Q."/>
            <person name="Gargeya S."/>
            <person name="Fitzgerald M."/>
            <person name="Haas B."/>
            <person name="Abouelleil A."/>
            <person name="Alvarado L."/>
            <person name="Arachchi H.M."/>
            <person name="Berlin A."/>
            <person name="Brown A."/>
            <person name="Chapman S.B."/>
            <person name="Chen Z."/>
            <person name="Dunbar C."/>
            <person name="Freedman E."/>
            <person name="Gearin G."/>
            <person name="Gellesch M."/>
            <person name="Goldberg J."/>
            <person name="Griggs A."/>
            <person name="Gujja S."/>
            <person name="Heiman D."/>
            <person name="Howarth C."/>
            <person name="Larson L."/>
            <person name="Lui A."/>
            <person name="MacDonald P.J.P."/>
            <person name="Mehta T."/>
            <person name="Montmayeur A."/>
            <person name="Murphy C."/>
            <person name="Neiman D."/>
            <person name="Pearson M."/>
            <person name="Priest M."/>
            <person name="Roberts A."/>
            <person name="Saif S."/>
            <person name="Shea T."/>
            <person name="Shenoy N."/>
            <person name="Sisk P."/>
            <person name="Stolte C."/>
            <person name="Sykes S."/>
            <person name="Yandava C."/>
            <person name="Wortman J."/>
            <person name="Nusbaum C."/>
            <person name="Birren B."/>
        </authorList>
    </citation>
    <scope>NUCLEOTIDE SEQUENCE</scope>
    <source>
        <strain evidence="2">R3-111a-1</strain>
    </source>
</reference>
<reference evidence="4" key="1">
    <citation type="submission" date="2010-07" db="EMBL/GenBank/DDBJ databases">
        <title>The genome sequence of Gaeumannomyces graminis var. tritici strain R3-111a-1.</title>
        <authorList>
            <consortium name="The Broad Institute Genome Sequencing Platform"/>
            <person name="Ma L.-J."/>
            <person name="Dead R."/>
            <person name="Young S."/>
            <person name="Zeng Q."/>
            <person name="Koehrsen M."/>
            <person name="Alvarado L."/>
            <person name="Berlin A."/>
            <person name="Chapman S.B."/>
            <person name="Chen Z."/>
            <person name="Freedman E."/>
            <person name="Gellesch M."/>
            <person name="Goldberg J."/>
            <person name="Griggs A."/>
            <person name="Gujja S."/>
            <person name="Heilman E.R."/>
            <person name="Heiman D."/>
            <person name="Hepburn T."/>
            <person name="Howarth C."/>
            <person name="Jen D."/>
            <person name="Larson L."/>
            <person name="Mehta T."/>
            <person name="Neiman D."/>
            <person name="Pearson M."/>
            <person name="Roberts A."/>
            <person name="Saif S."/>
            <person name="Shea T."/>
            <person name="Shenoy N."/>
            <person name="Sisk P."/>
            <person name="Stolte C."/>
            <person name="Sykes S."/>
            <person name="Walk T."/>
            <person name="White J."/>
            <person name="Yandava C."/>
            <person name="Haas B."/>
            <person name="Nusbaum C."/>
            <person name="Birren B."/>
        </authorList>
    </citation>
    <scope>NUCLEOTIDE SEQUENCE [LARGE SCALE GENOMIC DNA]</scope>
    <source>
        <strain evidence="4">R3-111a-1</strain>
    </source>
</reference>
<feature type="chain" id="PRO_5015095184" description="Cell wall protein" evidence="1">
    <location>
        <begin position="19"/>
        <end position="187"/>
    </location>
</feature>
<dbReference type="OrthoDB" id="2422134at2759"/>
<evidence type="ECO:0008006" key="5">
    <source>
        <dbReference type="Google" id="ProtNLM"/>
    </source>
</evidence>
<evidence type="ECO:0000313" key="4">
    <source>
        <dbReference type="Proteomes" id="UP000006039"/>
    </source>
</evidence>
<dbReference type="EnsemblFungi" id="EJT70675">
    <property type="protein sequence ID" value="EJT70675"/>
    <property type="gene ID" value="GGTG_11698"/>
</dbReference>
<accession>J3PDX5</accession>
<dbReference type="Proteomes" id="UP000006039">
    <property type="component" value="Unassembled WGS sequence"/>
</dbReference>
<dbReference type="Gene3D" id="1.20.1280.140">
    <property type="match status" value="1"/>
</dbReference>
<dbReference type="Pfam" id="PF12296">
    <property type="entry name" value="HsbA"/>
    <property type="match status" value="1"/>
</dbReference>
<reference evidence="3" key="5">
    <citation type="submission" date="2018-04" db="UniProtKB">
        <authorList>
            <consortium name="EnsemblFungi"/>
        </authorList>
    </citation>
    <scope>IDENTIFICATION</scope>
    <source>
        <strain evidence="3">R3-111a-1</strain>
    </source>
</reference>
<dbReference type="eggNOG" id="ENOG502RW36">
    <property type="taxonomic scope" value="Eukaryota"/>
</dbReference>
<dbReference type="STRING" id="644352.J3PDX5"/>
<evidence type="ECO:0000313" key="3">
    <source>
        <dbReference type="EnsemblFungi" id="EJT70675"/>
    </source>
</evidence>
<dbReference type="VEuPathDB" id="FungiDB:GGTG_11698"/>
<dbReference type="InterPro" id="IPR021054">
    <property type="entry name" value="Cell_wall_mannoprotein_1"/>
</dbReference>
<evidence type="ECO:0000313" key="2">
    <source>
        <dbReference type="EMBL" id="EJT70675.1"/>
    </source>
</evidence>
<reference evidence="3" key="4">
    <citation type="journal article" date="2015" name="G3 (Bethesda)">
        <title>Genome sequences of three phytopathogenic species of the Magnaporthaceae family of fungi.</title>
        <authorList>
            <person name="Okagaki L.H."/>
            <person name="Nunes C.C."/>
            <person name="Sailsbery J."/>
            <person name="Clay B."/>
            <person name="Brown D."/>
            <person name="John T."/>
            <person name="Oh Y."/>
            <person name="Young N."/>
            <person name="Fitzgerald M."/>
            <person name="Haas B.J."/>
            <person name="Zeng Q."/>
            <person name="Young S."/>
            <person name="Adiconis X."/>
            <person name="Fan L."/>
            <person name="Levin J.Z."/>
            <person name="Mitchell T.K."/>
            <person name="Okubara P.A."/>
            <person name="Farman M.L."/>
            <person name="Kohn L.M."/>
            <person name="Birren B."/>
            <person name="Ma L.-J."/>
            <person name="Dean R.A."/>
        </authorList>
    </citation>
    <scope>NUCLEOTIDE SEQUENCE</scope>
    <source>
        <strain evidence="3">R3-111a-1</strain>
    </source>
</reference>
<feature type="signal peptide" evidence="1">
    <location>
        <begin position="1"/>
        <end position="18"/>
    </location>
</feature>
<gene>
    <name evidence="3" type="primary">20352156</name>
    <name evidence="2" type="ORF">GGTG_11698</name>
</gene>
<dbReference type="GeneID" id="20352156"/>
<organism evidence="2">
    <name type="scientific">Gaeumannomyces tritici (strain R3-111a-1)</name>
    <name type="common">Wheat and barley take-all root rot fungus</name>
    <name type="synonym">Gaeumannomyces graminis var. tritici</name>
    <dbReference type="NCBI Taxonomy" id="644352"/>
    <lineage>
        <taxon>Eukaryota</taxon>
        <taxon>Fungi</taxon>
        <taxon>Dikarya</taxon>
        <taxon>Ascomycota</taxon>
        <taxon>Pezizomycotina</taxon>
        <taxon>Sordariomycetes</taxon>
        <taxon>Sordariomycetidae</taxon>
        <taxon>Magnaporthales</taxon>
        <taxon>Magnaporthaceae</taxon>
        <taxon>Gaeumannomyces</taxon>
    </lineage>
</organism>
<protein>
    <recommendedName>
        <fullName evidence="5">Cell wall protein</fullName>
    </recommendedName>
</protein>
<proteinExistence type="predicted"/>
<evidence type="ECO:0000256" key="1">
    <source>
        <dbReference type="SAM" id="SignalP"/>
    </source>
</evidence>
<sequence length="187" mass="19233">MQFKTIAINALLVGASLAQVAVLQTAIKQVQDALGKLDITITGLSDANSAANLLQSSADTKQVMDKATKEITGAQALSLQDALSLQSVQQPLIDAVTKVTDDIAGKTQVLDQIGATQQAIQTLKEQKKTAGALGDAVVSKIPAIGQGIAQQSIGQMTTLIDGAITKLGGNPNQKLTRAARVPVPIAA</sequence>
<dbReference type="RefSeq" id="XP_009227853.1">
    <property type="nucleotide sequence ID" value="XM_009229589.1"/>
</dbReference>